<dbReference type="Pfam" id="PF13419">
    <property type="entry name" value="HAD_2"/>
    <property type="match status" value="1"/>
</dbReference>
<evidence type="ECO:0000313" key="1">
    <source>
        <dbReference type="EMBL" id="OGD88538.1"/>
    </source>
</evidence>
<dbReference type="SFLD" id="SFLDG01135">
    <property type="entry name" value="C1.5.6:_HAD__Beta-PGM__Phospha"/>
    <property type="match status" value="1"/>
</dbReference>
<dbReference type="AlphaFoldDB" id="A0A1F5G9K6"/>
<proteinExistence type="predicted"/>
<dbReference type="InterPro" id="IPR041492">
    <property type="entry name" value="HAD_2"/>
</dbReference>
<dbReference type="SFLD" id="SFLDS00003">
    <property type="entry name" value="Haloacid_Dehalogenase"/>
    <property type="match status" value="1"/>
</dbReference>
<gene>
    <name evidence="1" type="ORF">A2693_03555</name>
</gene>
<evidence type="ECO:0008006" key="3">
    <source>
        <dbReference type="Google" id="ProtNLM"/>
    </source>
</evidence>
<dbReference type="InterPro" id="IPR023214">
    <property type="entry name" value="HAD_sf"/>
</dbReference>
<dbReference type="PANTHER" id="PTHR18901:SF38">
    <property type="entry name" value="PSEUDOURIDINE-5'-PHOSPHATASE"/>
    <property type="match status" value="1"/>
</dbReference>
<organism evidence="1 2">
    <name type="scientific">Candidatus Curtissbacteria bacterium RIFCSPHIGHO2_01_FULL_40_12</name>
    <dbReference type="NCBI Taxonomy" id="1797710"/>
    <lineage>
        <taxon>Bacteria</taxon>
        <taxon>Candidatus Curtissiibacteriota</taxon>
    </lineage>
</organism>
<dbReference type="NCBIfam" id="TIGR01509">
    <property type="entry name" value="HAD-SF-IA-v3"/>
    <property type="match status" value="1"/>
</dbReference>
<dbReference type="SUPFAM" id="SSF56784">
    <property type="entry name" value="HAD-like"/>
    <property type="match status" value="1"/>
</dbReference>
<sequence length="228" mass="25316">MNNSQIKRQIKAIIFDFDGLLVNTEELAVMAYDQFLGKRGIEFDHGLLGEMLGRPALINMKFLKERYNLEGEPEALLSERREITKALFEERMALMEGVTELLERVKNWSVKCAIASGGHREIIVPALKRLGVDDMFSVVVATEDLMKSSGKPDPEIFLLAAEKLAVKCGECIVLEDSPLGVEAAKAAGMRVVFVPDVRFTDPNHAKADVIIKSLHELTDEVMGMLVGK</sequence>
<dbReference type="Gene3D" id="3.40.50.1000">
    <property type="entry name" value="HAD superfamily/HAD-like"/>
    <property type="match status" value="1"/>
</dbReference>
<comment type="caution">
    <text evidence="1">The sequence shown here is derived from an EMBL/GenBank/DDBJ whole genome shotgun (WGS) entry which is preliminary data.</text>
</comment>
<evidence type="ECO:0000313" key="2">
    <source>
        <dbReference type="Proteomes" id="UP000178577"/>
    </source>
</evidence>
<dbReference type="InterPro" id="IPR036412">
    <property type="entry name" value="HAD-like_sf"/>
</dbReference>
<name>A0A1F5G9K6_9BACT</name>
<dbReference type="SFLD" id="SFLDG01129">
    <property type="entry name" value="C1.5:_HAD__Beta-PGM__Phosphata"/>
    <property type="match status" value="1"/>
</dbReference>
<dbReference type="PRINTS" id="PR00413">
    <property type="entry name" value="HADHALOGNASE"/>
</dbReference>
<accession>A0A1F5G9K6</accession>
<dbReference type="Proteomes" id="UP000178577">
    <property type="component" value="Unassembled WGS sequence"/>
</dbReference>
<dbReference type="PANTHER" id="PTHR18901">
    <property type="entry name" value="2-DEOXYGLUCOSE-6-PHOSPHATE PHOSPHATASE 2"/>
    <property type="match status" value="1"/>
</dbReference>
<dbReference type="EMBL" id="MFAY01000035">
    <property type="protein sequence ID" value="OGD88538.1"/>
    <property type="molecule type" value="Genomic_DNA"/>
</dbReference>
<dbReference type="InterPro" id="IPR006439">
    <property type="entry name" value="HAD-SF_hydro_IA"/>
</dbReference>
<protein>
    <recommendedName>
        <fullName evidence="3">HAD family phosphatase</fullName>
    </recommendedName>
</protein>
<reference evidence="1 2" key="1">
    <citation type="journal article" date="2016" name="Nat. Commun.">
        <title>Thousands of microbial genomes shed light on interconnected biogeochemical processes in an aquifer system.</title>
        <authorList>
            <person name="Anantharaman K."/>
            <person name="Brown C.T."/>
            <person name="Hug L.A."/>
            <person name="Sharon I."/>
            <person name="Castelle C.J."/>
            <person name="Probst A.J."/>
            <person name="Thomas B.C."/>
            <person name="Singh A."/>
            <person name="Wilkins M.J."/>
            <person name="Karaoz U."/>
            <person name="Brodie E.L."/>
            <person name="Williams K.H."/>
            <person name="Hubbard S.S."/>
            <person name="Banfield J.F."/>
        </authorList>
    </citation>
    <scope>NUCLEOTIDE SEQUENCE [LARGE SCALE GENOMIC DNA]</scope>
</reference>
<dbReference type="Gene3D" id="1.10.150.240">
    <property type="entry name" value="Putative phosphatase, domain 2"/>
    <property type="match status" value="1"/>
</dbReference>
<dbReference type="InterPro" id="IPR023198">
    <property type="entry name" value="PGP-like_dom2"/>
</dbReference>